<protein>
    <recommendedName>
        <fullName evidence="2">DUF7144 domain-containing protein</fullName>
    </recommendedName>
</protein>
<feature type="transmembrane region" description="Helical" evidence="1">
    <location>
        <begin position="126"/>
        <end position="143"/>
    </location>
</feature>
<evidence type="ECO:0000313" key="3">
    <source>
        <dbReference type="EMBL" id="GAA3878307.1"/>
    </source>
</evidence>
<keyword evidence="1" id="KW-1133">Transmembrane helix</keyword>
<dbReference type="EMBL" id="BAAAZA010000015">
    <property type="protein sequence ID" value="GAA3878307.1"/>
    <property type="molecule type" value="Genomic_DNA"/>
</dbReference>
<name>A0ABP7KHW0_9ACTN</name>
<dbReference type="Pfam" id="PF23636">
    <property type="entry name" value="DUF7144"/>
    <property type="match status" value="1"/>
</dbReference>
<reference evidence="4" key="1">
    <citation type="journal article" date="2019" name="Int. J. Syst. Evol. Microbiol.">
        <title>The Global Catalogue of Microorganisms (GCM) 10K type strain sequencing project: providing services to taxonomists for standard genome sequencing and annotation.</title>
        <authorList>
            <consortium name="The Broad Institute Genomics Platform"/>
            <consortium name="The Broad Institute Genome Sequencing Center for Infectious Disease"/>
            <person name="Wu L."/>
            <person name="Ma J."/>
        </authorList>
    </citation>
    <scope>NUCLEOTIDE SEQUENCE [LARGE SCALE GENOMIC DNA]</scope>
    <source>
        <strain evidence="4">JCM 16578</strain>
    </source>
</reference>
<organism evidence="3 4">
    <name type="scientific">Streptomyces lannensis</name>
    <dbReference type="NCBI Taxonomy" id="766498"/>
    <lineage>
        <taxon>Bacteria</taxon>
        <taxon>Bacillati</taxon>
        <taxon>Actinomycetota</taxon>
        <taxon>Actinomycetes</taxon>
        <taxon>Kitasatosporales</taxon>
        <taxon>Streptomycetaceae</taxon>
        <taxon>Streptomyces</taxon>
    </lineage>
</organism>
<sequence length="175" mass="18308">MPKPCGDAVRGAWLASHGQGASVAALYRKAVAMTAMPNRTRPGHGGPGSSEIIHGASMFAGAMLMLSGPLSILMGASGIAQDTLFSVSRYAYRFDLTAWGWIHLVVGVALVVAGLGVLTNQSWGRGAGAAVAGISLITQFMFVPYYPAWSILVMTLDLLILFALTRFHVGTSVGQ</sequence>
<feature type="transmembrane region" description="Helical" evidence="1">
    <location>
        <begin position="100"/>
        <end position="119"/>
    </location>
</feature>
<proteinExistence type="predicted"/>
<feature type="transmembrane region" description="Helical" evidence="1">
    <location>
        <begin position="59"/>
        <end position="80"/>
    </location>
</feature>
<keyword evidence="1" id="KW-0472">Membrane</keyword>
<evidence type="ECO:0000256" key="1">
    <source>
        <dbReference type="SAM" id="Phobius"/>
    </source>
</evidence>
<keyword evidence="1" id="KW-0812">Transmembrane</keyword>
<keyword evidence="4" id="KW-1185">Reference proteome</keyword>
<feature type="domain" description="DUF7144" evidence="2">
    <location>
        <begin position="57"/>
        <end position="166"/>
    </location>
</feature>
<evidence type="ECO:0000313" key="4">
    <source>
        <dbReference type="Proteomes" id="UP001501563"/>
    </source>
</evidence>
<dbReference type="InterPro" id="IPR055568">
    <property type="entry name" value="DUF7144"/>
</dbReference>
<gene>
    <name evidence="3" type="ORF">GCM10022207_50910</name>
</gene>
<dbReference type="Proteomes" id="UP001501563">
    <property type="component" value="Unassembled WGS sequence"/>
</dbReference>
<feature type="transmembrane region" description="Helical" evidence="1">
    <location>
        <begin position="149"/>
        <end position="169"/>
    </location>
</feature>
<evidence type="ECO:0000259" key="2">
    <source>
        <dbReference type="Pfam" id="PF23636"/>
    </source>
</evidence>
<comment type="caution">
    <text evidence="3">The sequence shown here is derived from an EMBL/GenBank/DDBJ whole genome shotgun (WGS) entry which is preliminary data.</text>
</comment>
<accession>A0ABP7KHW0</accession>